<dbReference type="InterPro" id="IPR020017">
    <property type="entry name" value="XapX_domain"/>
</dbReference>
<dbReference type="KEGG" id="hsal:JMJ58_19545"/>
<keyword evidence="1" id="KW-0812">Transmembrane</keyword>
<dbReference type="Proteomes" id="UP000637819">
    <property type="component" value="Chromosome"/>
</dbReference>
<dbReference type="NCBIfam" id="TIGR03510">
    <property type="entry name" value="XapX"/>
    <property type="match status" value="1"/>
</dbReference>
<name>A0A8T8E0T7_9EURY</name>
<proteinExistence type="predicted"/>
<dbReference type="RefSeq" id="WP_204747692.1">
    <property type="nucleotide sequence ID" value="NZ_CP069188.1"/>
</dbReference>
<dbReference type="GeneID" id="62877367"/>
<reference evidence="2 3" key="1">
    <citation type="submission" date="2021-01" db="EMBL/GenBank/DDBJ databases">
        <title>Genome Sequence and Methylation Pattern of Haloterrigena salifodinae BOL5-1, An Extremely Halophilic Archaeon from a Bolivian Salt Mine.</title>
        <authorList>
            <person name="DasSarma P."/>
            <person name="Anton B.P."/>
            <person name="DasSarma S.L."/>
            <person name="von Ehrenheim H.A.L."/>
            <person name="Martinez F.L."/>
            <person name="Guzman D."/>
            <person name="Roberts R.J."/>
            <person name="DasSarma S."/>
        </authorList>
    </citation>
    <scope>NUCLEOTIDE SEQUENCE [LARGE SCALE GENOMIC DNA]</scope>
    <source>
        <strain evidence="2 3">BOL5-1</strain>
    </source>
</reference>
<accession>A0A8T8E0T7</accession>
<evidence type="ECO:0000313" key="3">
    <source>
        <dbReference type="Proteomes" id="UP000637819"/>
    </source>
</evidence>
<evidence type="ECO:0000313" key="2">
    <source>
        <dbReference type="EMBL" id="QRV15076.1"/>
    </source>
</evidence>
<dbReference type="EMBL" id="CP069188">
    <property type="protein sequence ID" value="QRV15076.1"/>
    <property type="molecule type" value="Genomic_DNA"/>
</dbReference>
<dbReference type="AlphaFoldDB" id="A0A8T8E0T7"/>
<keyword evidence="1" id="KW-0472">Membrane</keyword>
<sequence length="60" mass="5909">MASLAVAFGAALFAGLVLGIIYGQLGLPSPAPASFAGVLAVSGSVCGIFLGYTLITTYQT</sequence>
<organism evidence="2 3">
    <name type="scientific">Haloterrigena salifodinae</name>
    <dbReference type="NCBI Taxonomy" id="2675099"/>
    <lineage>
        <taxon>Archaea</taxon>
        <taxon>Methanobacteriati</taxon>
        <taxon>Methanobacteriota</taxon>
        <taxon>Stenosarchaea group</taxon>
        <taxon>Halobacteria</taxon>
        <taxon>Halobacteriales</taxon>
        <taxon>Natrialbaceae</taxon>
        <taxon>Haloterrigena</taxon>
    </lineage>
</organism>
<gene>
    <name evidence="2" type="ORF">JMJ58_19545</name>
</gene>
<protein>
    <submittedName>
        <fullName evidence="2">XapX domain-containing protein</fullName>
    </submittedName>
</protein>
<keyword evidence="1" id="KW-1133">Transmembrane helix</keyword>
<feature type="transmembrane region" description="Helical" evidence="1">
    <location>
        <begin position="35"/>
        <end position="55"/>
    </location>
</feature>
<evidence type="ECO:0000256" key="1">
    <source>
        <dbReference type="SAM" id="Phobius"/>
    </source>
</evidence>
<keyword evidence="3" id="KW-1185">Reference proteome</keyword>